<protein>
    <submittedName>
        <fullName evidence="4">AAA family ATPase</fullName>
    </submittedName>
</protein>
<feature type="region of interest" description="Disordered" evidence="2">
    <location>
        <begin position="146"/>
        <end position="184"/>
    </location>
</feature>
<evidence type="ECO:0000256" key="2">
    <source>
        <dbReference type="SAM" id="MobiDB-lite"/>
    </source>
</evidence>
<evidence type="ECO:0000259" key="3">
    <source>
        <dbReference type="Pfam" id="PF13166"/>
    </source>
</evidence>
<dbReference type="InterPro" id="IPR027417">
    <property type="entry name" value="P-loop_NTPase"/>
</dbReference>
<dbReference type="SUPFAM" id="SSF52540">
    <property type="entry name" value="P-loop containing nucleoside triphosphate hydrolases"/>
    <property type="match status" value="1"/>
</dbReference>
<sequence>MINQIDIASFGSFNDLNWKKSIRDGGNNVQDFKRLNILYGRNYSGKTTLSRIFRALETGRIPLNYVGSTFTVHGVKGDVTQAAIAAHGYDIRVYNRDFVSENLSFLINQAMGGEIKTFAIVGEKNKEIEDEIAAIQAKLGSLESKAGLRHDRDAKKKERDRTKNNHKNASDALEGKLRSHANDKIKQNRTYGPAVYNIESIKKDIGTIKKAGFTPLTTDEQATKVSLLKQEALPDITDTVSINLKIDSIKTEAQELLSRSIKPTQAIQELLSETALQAWVKQGIPLHKDKRNTCAFCRQELPHDIWQVLDSHFSKESSDLESSIDSCLTSVNGEIQAIAGFLTLTGDKFYAEEKVSFEANKKSLTECLKVYKQDLEALKTALESRKSSLFQPVPMPAPTHDSAAIQKCADEINDLIVKNNGRTNSLEKDKGSAREALRLTDVASFIGDITYDTELTRIAGLKTDADTANTAYTDAEAEILKLEADVTRLQGQQKDERKGAERVNSLLNHFFGHDGIKLEAKENAEKNAVKFEITRDGKSAYNLSEGECSLIAFCYFIAKLEEPDSKGKDLIIYIDDPISSLDGNHIFFMFSLIESLIAKPFKNADGSNGYRYSQLFISTHNLDFLKYLKRLSVPKKKVPAGEGKTKNVDDNEHFMVERNGPTSNIMLMPSYLKDYITEFNYLFHQIYKCRNQDAAQGAHEPFYGFGNNLRKFLEAFLFFKFPYHDDKNDAFERIKKFFGDEDATAIALVNRLNNEFSHLESIPDRGFKPVEIPEIAKVANFVLDKIYASDPHQYNALLKSIGEPARTPDQGEGGSP</sequence>
<dbReference type="Pfam" id="PF13166">
    <property type="entry name" value="AAA_13"/>
    <property type="match status" value="1"/>
</dbReference>
<dbReference type="RefSeq" id="WP_199382287.1">
    <property type="nucleotide sequence ID" value="NZ_JAEMHM010000002.1"/>
</dbReference>
<dbReference type="AlphaFoldDB" id="A0A8J7LXN9"/>
<proteinExistence type="predicted"/>
<dbReference type="Gene3D" id="3.40.50.300">
    <property type="entry name" value="P-loop containing nucleotide triphosphate hydrolases"/>
    <property type="match status" value="1"/>
</dbReference>
<evidence type="ECO:0000256" key="1">
    <source>
        <dbReference type="SAM" id="Coils"/>
    </source>
</evidence>
<name>A0A8J7LXN9_9BACT</name>
<dbReference type="PANTHER" id="PTHR32182:SF22">
    <property type="entry name" value="ATP-DEPENDENT ENDONUCLEASE, OLD FAMILY-RELATED"/>
    <property type="match status" value="1"/>
</dbReference>
<keyword evidence="1" id="KW-0175">Coiled coil</keyword>
<reference evidence="4" key="1">
    <citation type="submission" date="2020-12" db="EMBL/GenBank/DDBJ databases">
        <title>Geomonas sp. Red875, isolated from river sediment.</title>
        <authorList>
            <person name="Xu Z."/>
            <person name="Zhang Z."/>
            <person name="Masuda Y."/>
            <person name="Itoh H."/>
            <person name="Senoo K."/>
        </authorList>
    </citation>
    <scope>NUCLEOTIDE SEQUENCE</scope>
    <source>
        <strain evidence="4">Red875</strain>
    </source>
</reference>
<evidence type="ECO:0000313" key="4">
    <source>
        <dbReference type="EMBL" id="MBJ6723436.1"/>
    </source>
</evidence>
<dbReference type="InterPro" id="IPR026866">
    <property type="entry name" value="CR006_AAA"/>
</dbReference>
<dbReference type="GO" id="GO:0000731">
    <property type="term" value="P:DNA synthesis involved in DNA repair"/>
    <property type="evidence" value="ECO:0007669"/>
    <property type="project" value="TreeGrafter"/>
</dbReference>
<feature type="coiled-coil region" evidence="1">
    <location>
        <begin position="465"/>
        <end position="492"/>
    </location>
</feature>
<feature type="domain" description="Protein CR006 P-loop" evidence="3">
    <location>
        <begin position="24"/>
        <end position="783"/>
    </location>
</feature>
<dbReference type="PANTHER" id="PTHR32182">
    <property type="entry name" value="DNA REPLICATION AND REPAIR PROTEIN RECF"/>
    <property type="match status" value="1"/>
</dbReference>
<gene>
    <name evidence="4" type="ORF">JFN93_01830</name>
</gene>
<dbReference type="Proteomes" id="UP000636888">
    <property type="component" value="Unassembled WGS sequence"/>
</dbReference>
<accession>A0A8J7LXN9</accession>
<organism evidence="4 5">
    <name type="scientific">Geomesophilobacter sediminis</name>
    <dbReference type="NCBI Taxonomy" id="2798584"/>
    <lineage>
        <taxon>Bacteria</taxon>
        <taxon>Pseudomonadati</taxon>
        <taxon>Thermodesulfobacteriota</taxon>
        <taxon>Desulfuromonadia</taxon>
        <taxon>Geobacterales</taxon>
        <taxon>Geobacteraceae</taxon>
        <taxon>Geomesophilobacter</taxon>
    </lineage>
</organism>
<evidence type="ECO:0000313" key="5">
    <source>
        <dbReference type="Proteomes" id="UP000636888"/>
    </source>
</evidence>
<dbReference type="EMBL" id="JAEMHM010000002">
    <property type="protein sequence ID" value="MBJ6723436.1"/>
    <property type="molecule type" value="Genomic_DNA"/>
</dbReference>
<comment type="caution">
    <text evidence="4">The sequence shown here is derived from an EMBL/GenBank/DDBJ whole genome shotgun (WGS) entry which is preliminary data.</text>
</comment>
<feature type="compositionally biased region" description="Basic and acidic residues" evidence="2">
    <location>
        <begin position="173"/>
        <end position="184"/>
    </location>
</feature>
<keyword evidence="5" id="KW-1185">Reference proteome</keyword>
<dbReference type="GO" id="GO:0006302">
    <property type="term" value="P:double-strand break repair"/>
    <property type="evidence" value="ECO:0007669"/>
    <property type="project" value="TreeGrafter"/>
</dbReference>
<feature type="compositionally biased region" description="Basic and acidic residues" evidence="2">
    <location>
        <begin position="146"/>
        <end position="163"/>
    </location>
</feature>